<dbReference type="Proteomes" id="UP001201873">
    <property type="component" value="Unassembled WGS sequence"/>
</dbReference>
<accession>A0ABT0K1N3</accession>
<organism evidence="3 4">
    <name type="scientific">Frankia umida</name>
    <dbReference type="NCBI Taxonomy" id="573489"/>
    <lineage>
        <taxon>Bacteria</taxon>
        <taxon>Bacillati</taxon>
        <taxon>Actinomycetota</taxon>
        <taxon>Actinomycetes</taxon>
        <taxon>Frankiales</taxon>
        <taxon>Frankiaceae</taxon>
        <taxon>Frankia</taxon>
    </lineage>
</organism>
<dbReference type="PANTHER" id="PTHR39428:SF1">
    <property type="entry name" value="F420H(2)-DEPENDENT QUINONE REDUCTASE RV1261C"/>
    <property type="match status" value="1"/>
</dbReference>
<dbReference type="InterPro" id="IPR012349">
    <property type="entry name" value="Split_barrel_FMN-bd"/>
</dbReference>
<dbReference type="Gene3D" id="2.30.110.10">
    <property type="entry name" value="Electron Transport, Fmn-binding Protein, Chain A"/>
    <property type="match status" value="1"/>
</dbReference>
<comment type="caution">
    <text evidence="3">The sequence shown here is derived from an EMBL/GenBank/DDBJ whole genome shotgun (WGS) entry which is preliminary data.</text>
</comment>
<evidence type="ECO:0000256" key="1">
    <source>
        <dbReference type="ARBA" id="ARBA00008710"/>
    </source>
</evidence>
<proteinExistence type="inferred from homology"/>
<dbReference type="PANTHER" id="PTHR39428">
    <property type="entry name" value="F420H(2)-DEPENDENT QUINONE REDUCTASE RV1261C"/>
    <property type="match status" value="1"/>
</dbReference>
<dbReference type="RefSeq" id="WP_248825922.1">
    <property type="nucleotide sequence ID" value="NZ_JALKFT010000020.1"/>
</dbReference>
<dbReference type="Pfam" id="PF04075">
    <property type="entry name" value="F420H2_quin_red"/>
    <property type="match status" value="1"/>
</dbReference>
<reference evidence="3 4" key="1">
    <citation type="submission" date="2022-04" db="EMBL/GenBank/DDBJ databases">
        <title>Genome diversity in the genus Frankia.</title>
        <authorList>
            <person name="Carlos-Shanley C."/>
            <person name="Hahn D."/>
        </authorList>
    </citation>
    <scope>NUCLEOTIDE SEQUENCE [LARGE SCALE GENOMIC DNA]</scope>
    <source>
        <strain evidence="3 4">Ag45/Mut15</strain>
    </source>
</reference>
<name>A0ABT0K1N3_9ACTN</name>
<dbReference type="EMBL" id="JALKFT010000020">
    <property type="protein sequence ID" value="MCK9877724.1"/>
    <property type="molecule type" value="Genomic_DNA"/>
</dbReference>
<dbReference type="NCBIfam" id="TIGR00026">
    <property type="entry name" value="hi_GC_TIGR00026"/>
    <property type="match status" value="1"/>
</dbReference>
<dbReference type="InterPro" id="IPR004378">
    <property type="entry name" value="F420H2_quin_Rdtase"/>
</dbReference>
<comment type="similarity">
    <text evidence="1">Belongs to the F420H(2)-dependent quinone reductase family.</text>
</comment>
<gene>
    <name evidence="3" type="ORF">MXD59_18405</name>
</gene>
<evidence type="ECO:0000313" key="4">
    <source>
        <dbReference type="Proteomes" id="UP001201873"/>
    </source>
</evidence>
<protein>
    <submittedName>
        <fullName evidence="3">Nitroreductase family deazaflavin-dependent oxidoreductase</fullName>
    </submittedName>
</protein>
<evidence type="ECO:0000313" key="3">
    <source>
        <dbReference type="EMBL" id="MCK9877724.1"/>
    </source>
</evidence>
<sequence length="147" mass="16177">MTTAEPGYTAPDATLLNAEHVARYRETNGEVGYIWNGVTILLLTTTGRKSGQPRTTPLIFAKDGDDFLVVASQGGAPTHPLWFLNLEADPKAEVQVLDKTIPVLGRAASEQEKPRLWEIVSAAWPNYHVYQTRTTRPIPVVVLTPRG</sequence>
<keyword evidence="4" id="KW-1185">Reference proteome</keyword>
<comment type="catalytic activity">
    <reaction evidence="2">
        <text>oxidized coenzyme F420-(gamma-L-Glu)(n) + a quinol + H(+) = reduced coenzyme F420-(gamma-L-Glu)(n) + a quinone</text>
        <dbReference type="Rhea" id="RHEA:39663"/>
        <dbReference type="Rhea" id="RHEA-COMP:12939"/>
        <dbReference type="Rhea" id="RHEA-COMP:14378"/>
        <dbReference type="ChEBI" id="CHEBI:15378"/>
        <dbReference type="ChEBI" id="CHEBI:24646"/>
        <dbReference type="ChEBI" id="CHEBI:132124"/>
        <dbReference type="ChEBI" id="CHEBI:133980"/>
        <dbReference type="ChEBI" id="CHEBI:139511"/>
    </reaction>
</comment>
<evidence type="ECO:0000256" key="2">
    <source>
        <dbReference type="ARBA" id="ARBA00049106"/>
    </source>
</evidence>
<dbReference type="SUPFAM" id="SSF50475">
    <property type="entry name" value="FMN-binding split barrel"/>
    <property type="match status" value="1"/>
</dbReference>